<dbReference type="EMBL" id="GBRH01257885">
    <property type="protein sequence ID" value="JAD40010.1"/>
    <property type="molecule type" value="Transcribed_RNA"/>
</dbReference>
<proteinExistence type="predicted"/>
<organism evidence="1">
    <name type="scientific">Arundo donax</name>
    <name type="common">Giant reed</name>
    <name type="synonym">Donax arundinaceus</name>
    <dbReference type="NCBI Taxonomy" id="35708"/>
    <lineage>
        <taxon>Eukaryota</taxon>
        <taxon>Viridiplantae</taxon>
        <taxon>Streptophyta</taxon>
        <taxon>Embryophyta</taxon>
        <taxon>Tracheophyta</taxon>
        <taxon>Spermatophyta</taxon>
        <taxon>Magnoliopsida</taxon>
        <taxon>Liliopsida</taxon>
        <taxon>Poales</taxon>
        <taxon>Poaceae</taxon>
        <taxon>PACMAD clade</taxon>
        <taxon>Arundinoideae</taxon>
        <taxon>Arundineae</taxon>
        <taxon>Arundo</taxon>
    </lineage>
</organism>
<evidence type="ECO:0000313" key="1">
    <source>
        <dbReference type="EMBL" id="JAD40010.1"/>
    </source>
</evidence>
<protein>
    <submittedName>
        <fullName evidence="1">Uncharacterized protein</fullName>
    </submittedName>
</protein>
<reference evidence="1" key="2">
    <citation type="journal article" date="2015" name="Data Brief">
        <title>Shoot transcriptome of the giant reed, Arundo donax.</title>
        <authorList>
            <person name="Barrero R.A."/>
            <person name="Guerrero F.D."/>
            <person name="Moolhuijzen P."/>
            <person name="Goolsby J.A."/>
            <person name="Tidwell J."/>
            <person name="Bellgard S.E."/>
            <person name="Bellgard M.I."/>
        </authorList>
    </citation>
    <scope>NUCLEOTIDE SEQUENCE</scope>
    <source>
        <tissue evidence="1">Shoot tissue taken approximately 20 cm above the soil surface</tissue>
    </source>
</reference>
<sequence>MEIFRSCNLQPFDLCRY</sequence>
<dbReference type="AlphaFoldDB" id="A0A0A8ZTA3"/>
<name>A0A0A8ZTA3_ARUDO</name>
<accession>A0A0A8ZTA3</accession>
<reference evidence="1" key="1">
    <citation type="submission" date="2014-09" db="EMBL/GenBank/DDBJ databases">
        <authorList>
            <person name="Magalhaes I.L.F."/>
            <person name="Oliveira U."/>
            <person name="Santos F.R."/>
            <person name="Vidigal T.H.D.A."/>
            <person name="Brescovit A.D."/>
            <person name="Santos A.J."/>
        </authorList>
    </citation>
    <scope>NUCLEOTIDE SEQUENCE</scope>
    <source>
        <tissue evidence="1">Shoot tissue taken approximately 20 cm above the soil surface</tissue>
    </source>
</reference>